<dbReference type="OrthoDB" id="7028171at2"/>
<feature type="transmembrane region" description="Helical" evidence="8">
    <location>
        <begin position="202"/>
        <end position="221"/>
    </location>
</feature>
<name>A0A0H1R6B9_9HYPH</name>
<keyword evidence="4 8" id="KW-1003">Cell membrane</keyword>
<dbReference type="InterPro" id="IPR002781">
    <property type="entry name" value="TM_pro_TauE-like"/>
</dbReference>
<dbReference type="Proteomes" id="UP000035489">
    <property type="component" value="Unassembled WGS sequence"/>
</dbReference>
<protein>
    <recommendedName>
        <fullName evidence="8">Probable membrane transporter protein</fullName>
    </recommendedName>
</protein>
<dbReference type="AlphaFoldDB" id="A0A0H1R6B9"/>
<feature type="transmembrane region" description="Helical" evidence="8">
    <location>
        <begin position="76"/>
        <end position="92"/>
    </location>
</feature>
<keyword evidence="3" id="KW-0813">Transport</keyword>
<organism evidence="9 10">
    <name type="scientific">Microvirga vignae</name>
    <dbReference type="NCBI Taxonomy" id="1225564"/>
    <lineage>
        <taxon>Bacteria</taxon>
        <taxon>Pseudomonadati</taxon>
        <taxon>Pseudomonadota</taxon>
        <taxon>Alphaproteobacteria</taxon>
        <taxon>Hyphomicrobiales</taxon>
        <taxon>Methylobacteriaceae</taxon>
        <taxon>Microvirga</taxon>
    </lineage>
</organism>
<feature type="transmembrane region" description="Helical" evidence="8">
    <location>
        <begin position="98"/>
        <end position="117"/>
    </location>
</feature>
<evidence type="ECO:0000256" key="5">
    <source>
        <dbReference type="ARBA" id="ARBA00022692"/>
    </source>
</evidence>
<feature type="transmembrane region" description="Helical" evidence="8">
    <location>
        <begin position="46"/>
        <end position="64"/>
    </location>
</feature>
<keyword evidence="7 8" id="KW-0472">Membrane</keyword>
<dbReference type="Pfam" id="PF01925">
    <property type="entry name" value="TauE"/>
    <property type="match status" value="1"/>
</dbReference>
<evidence type="ECO:0000313" key="10">
    <source>
        <dbReference type="Proteomes" id="UP000035489"/>
    </source>
</evidence>
<dbReference type="PANTHER" id="PTHR30269:SF37">
    <property type="entry name" value="MEMBRANE TRANSPORTER PROTEIN"/>
    <property type="match status" value="1"/>
</dbReference>
<evidence type="ECO:0000256" key="4">
    <source>
        <dbReference type="ARBA" id="ARBA00022475"/>
    </source>
</evidence>
<comment type="similarity">
    <text evidence="2 8">Belongs to the 4-toluene sulfonate uptake permease (TSUP) (TC 2.A.102) family.</text>
</comment>
<accession>A0A0H1R6B9</accession>
<keyword evidence="6 8" id="KW-1133">Transmembrane helix</keyword>
<evidence type="ECO:0000256" key="6">
    <source>
        <dbReference type="ARBA" id="ARBA00022989"/>
    </source>
</evidence>
<feature type="transmembrane region" description="Helical" evidence="8">
    <location>
        <begin position="129"/>
        <end position="147"/>
    </location>
</feature>
<dbReference type="PATRIC" id="fig|1225564.3.peg.6482"/>
<feature type="transmembrane region" description="Helical" evidence="8">
    <location>
        <begin position="7"/>
        <end position="26"/>
    </location>
</feature>
<evidence type="ECO:0000256" key="7">
    <source>
        <dbReference type="ARBA" id="ARBA00023136"/>
    </source>
</evidence>
<keyword evidence="10" id="KW-1185">Reference proteome</keyword>
<dbReference type="GO" id="GO:0005886">
    <property type="term" value="C:plasma membrane"/>
    <property type="evidence" value="ECO:0007669"/>
    <property type="project" value="UniProtKB-SubCell"/>
</dbReference>
<keyword evidence="5 8" id="KW-0812">Transmembrane</keyword>
<evidence type="ECO:0000256" key="3">
    <source>
        <dbReference type="ARBA" id="ARBA00022448"/>
    </source>
</evidence>
<evidence type="ECO:0000256" key="8">
    <source>
        <dbReference type="RuleBase" id="RU363041"/>
    </source>
</evidence>
<comment type="subcellular location">
    <subcellularLocation>
        <location evidence="1 8">Cell membrane</location>
        <topology evidence="1 8">Multi-pass membrane protein</topology>
    </subcellularLocation>
</comment>
<feature type="transmembrane region" description="Helical" evidence="8">
    <location>
        <begin position="167"/>
        <end position="190"/>
    </location>
</feature>
<comment type="caution">
    <text evidence="9">The sequence shown here is derived from an EMBL/GenBank/DDBJ whole genome shotgun (WGS) entry which is preliminary data.</text>
</comment>
<dbReference type="InterPro" id="IPR052017">
    <property type="entry name" value="TSUP"/>
</dbReference>
<proteinExistence type="inferred from homology"/>
<evidence type="ECO:0000313" key="9">
    <source>
        <dbReference type="EMBL" id="KLK90584.1"/>
    </source>
</evidence>
<gene>
    <name evidence="9" type="ORF">AA309_24930</name>
</gene>
<dbReference type="RefSeq" id="WP_047191733.1">
    <property type="nucleotide sequence ID" value="NZ_LCYG01000077.1"/>
</dbReference>
<reference evidence="9 10" key="1">
    <citation type="submission" date="2015-05" db="EMBL/GenBank/DDBJ databases">
        <title>Draft genome sequence of Microvirga vignae strain BR3299, a novel nitrogen fixing bacteria isolated from Brazil semi-aired region.</title>
        <authorList>
            <person name="Zilli J.E."/>
            <person name="Passos S.R."/>
            <person name="Leite J."/>
            <person name="Baldani J.I."/>
            <person name="Xavier G.R."/>
            <person name="Rumjaneck N.G."/>
            <person name="Simoes-Araujo J.L."/>
        </authorList>
    </citation>
    <scope>NUCLEOTIDE SEQUENCE [LARGE SCALE GENOMIC DNA]</scope>
    <source>
        <strain evidence="9 10">BR3299</strain>
    </source>
</reference>
<dbReference type="PANTHER" id="PTHR30269">
    <property type="entry name" value="TRANSMEMBRANE PROTEIN YFCA"/>
    <property type="match status" value="1"/>
</dbReference>
<evidence type="ECO:0000256" key="1">
    <source>
        <dbReference type="ARBA" id="ARBA00004651"/>
    </source>
</evidence>
<sequence>MLDVSLTFYAVAIPAAMLVGLAKGGLPVVGMVSVPLLALVTSPLEAAGLLLPIYVITDMFGLWFYRRDYDPRNLKILTPAAIAGVGVGWATASFVTEASVAVLVGSVGIAFCLNNWLRRHAPIKPQPADVGRGLFWGALSGFTSFVSHAGGPPYQLYVLPQRLEKMIYAGTTTILFAIINATKLVPYWALGQLSPASLRSSALLVPAGILATLVGVRLVRIIPEREFFVVVQTGLLLLSLRLTYQGLSHLLG</sequence>
<evidence type="ECO:0000256" key="2">
    <source>
        <dbReference type="ARBA" id="ARBA00009142"/>
    </source>
</evidence>
<dbReference type="EMBL" id="LCYG01000077">
    <property type="protein sequence ID" value="KLK90584.1"/>
    <property type="molecule type" value="Genomic_DNA"/>
</dbReference>